<keyword evidence="3 6" id="KW-0812">Transmembrane</keyword>
<keyword evidence="5 6" id="KW-0472">Membrane</keyword>
<dbReference type="OrthoDB" id="5588960at2"/>
<comment type="caution">
    <text evidence="7">The sequence shown here is derived from an EMBL/GenBank/DDBJ whole genome shotgun (WGS) entry which is preliminary data.</text>
</comment>
<comment type="similarity">
    <text evidence="2">Belongs to the CbiQ family.</text>
</comment>
<accession>A0A1S2CWZ5</accession>
<evidence type="ECO:0000256" key="5">
    <source>
        <dbReference type="ARBA" id="ARBA00023136"/>
    </source>
</evidence>
<sequence length="233" mass="26235">MHPFTSLALWLWFSVTASVLPPPWLWGWSLLPLLVLVLLPGARSRVKLVLAVMLPLGLGLYLVHGPWLRILLGMPEAPASEAFPILPLWCRLLACLASAQLWLWAVSTERFVHALFASRLPIALSYLCCGPLLLKEQLGHQLRAIKEAQLARGVPFDGHPLARLKATIPLLSPLVGQALSELATRSMALDLRGFRSQPTRTRVVEIPQQRNEPLLRYLLLLLVLLEIVWRWWP</sequence>
<name>A0A1S2CWZ5_AERSO</name>
<dbReference type="CDD" id="cd16914">
    <property type="entry name" value="EcfT"/>
    <property type="match status" value="1"/>
</dbReference>
<feature type="transmembrane region" description="Helical" evidence="6">
    <location>
        <begin position="214"/>
        <end position="232"/>
    </location>
</feature>
<evidence type="ECO:0000256" key="6">
    <source>
        <dbReference type="SAM" id="Phobius"/>
    </source>
</evidence>
<reference evidence="7 8" key="1">
    <citation type="submission" date="2016-09" db="EMBL/GenBank/DDBJ databases">
        <title>Draft Genome Sequence of Aeromonas sobria Strain 08005, Isolated from Sick Rana catesbeiana.</title>
        <authorList>
            <person name="Yang Q."/>
        </authorList>
    </citation>
    <scope>NUCLEOTIDE SEQUENCE [LARGE SCALE GENOMIC DNA]</scope>
    <source>
        <strain evidence="7 8">08005</strain>
    </source>
</reference>
<comment type="subcellular location">
    <subcellularLocation>
        <location evidence="1">Membrane</location>
        <topology evidence="1">Multi-pass membrane protein</topology>
    </subcellularLocation>
</comment>
<dbReference type="GO" id="GO:0005886">
    <property type="term" value="C:plasma membrane"/>
    <property type="evidence" value="ECO:0007669"/>
    <property type="project" value="TreeGrafter"/>
</dbReference>
<protein>
    <recommendedName>
        <fullName evidence="9">Cobalt transporter</fullName>
    </recommendedName>
</protein>
<gene>
    <name evidence="7" type="ORF">BJD16_02955</name>
</gene>
<evidence type="ECO:0000313" key="7">
    <source>
        <dbReference type="EMBL" id="OHY93232.1"/>
    </source>
</evidence>
<proteinExistence type="inferred from homology"/>
<dbReference type="InterPro" id="IPR003339">
    <property type="entry name" value="ABC/ECF_trnsptr_transmembrane"/>
</dbReference>
<evidence type="ECO:0000256" key="2">
    <source>
        <dbReference type="ARBA" id="ARBA00008564"/>
    </source>
</evidence>
<feature type="transmembrane region" description="Helical" evidence="6">
    <location>
        <begin position="48"/>
        <end position="70"/>
    </location>
</feature>
<evidence type="ECO:0008006" key="9">
    <source>
        <dbReference type="Google" id="ProtNLM"/>
    </source>
</evidence>
<dbReference type="GeneID" id="58921062"/>
<dbReference type="STRING" id="646.BJD16_02955"/>
<dbReference type="Proteomes" id="UP000179934">
    <property type="component" value="Unassembled WGS sequence"/>
</dbReference>
<organism evidence="7 8">
    <name type="scientific">Aeromonas sobria</name>
    <dbReference type="NCBI Taxonomy" id="646"/>
    <lineage>
        <taxon>Bacteria</taxon>
        <taxon>Pseudomonadati</taxon>
        <taxon>Pseudomonadota</taxon>
        <taxon>Gammaproteobacteria</taxon>
        <taxon>Aeromonadales</taxon>
        <taxon>Aeromonadaceae</taxon>
        <taxon>Aeromonas</taxon>
    </lineage>
</organism>
<dbReference type="PANTHER" id="PTHR33514:SF13">
    <property type="entry name" value="PROTEIN ABCI12, CHLOROPLASTIC"/>
    <property type="match status" value="1"/>
</dbReference>
<keyword evidence="4 6" id="KW-1133">Transmembrane helix</keyword>
<evidence type="ECO:0000256" key="1">
    <source>
        <dbReference type="ARBA" id="ARBA00004141"/>
    </source>
</evidence>
<evidence type="ECO:0000256" key="4">
    <source>
        <dbReference type="ARBA" id="ARBA00022989"/>
    </source>
</evidence>
<dbReference type="RefSeq" id="WP_042018811.1">
    <property type="nucleotide sequence ID" value="NZ_CDBW01000006.1"/>
</dbReference>
<dbReference type="EMBL" id="MKFU01000012">
    <property type="protein sequence ID" value="OHY93232.1"/>
    <property type="molecule type" value="Genomic_DNA"/>
</dbReference>
<evidence type="ECO:0000256" key="3">
    <source>
        <dbReference type="ARBA" id="ARBA00022692"/>
    </source>
</evidence>
<evidence type="ECO:0000313" key="8">
    <source>
        <dbReference type="Proteomes" id="UP000179934"/>
    </source>
</evidence>
<feature type="transmembrane region" description="Helical" evidence="6">
    <location>
        <begin position="82"/>
        <end position="105"/>
    </location>
</feature>
<dbReference type="AlphaFoldDB" id="A0A1S2CWZ5"/>
<dbReference type="PANTHER" id="PTHR33514">
    <property type="entry name" value="PROTEIN ABCI12, CHLOROPLASTIC"/>
    <property type="match status" value="1"/>
</dbReference>